<protein>
    <recommendedName>
        <fullName evidence="9">limulus clotting factor C</fullName>
        <ecNumber evidence="9">3.4.21.84</ecNumber>
    </recommendedName>
</protein>
<dbReference type="FunFam" id="2.40.10.10:FF:000120">
    <property type="entry name" value="Putative serine protease"/>
    <property type="match status" value="1"/>
</dbReference>
<gene>
    <name evidence="12" type="ORF">AGLY_001470</name>
</gene>
<keyword evidence="3" id="KW-0732">Signal</keyword>
<evidence type="ECO:0000256" key="8">
    <source>
        <dbReference type="ARBA" id="ARBA00052079"/>
    </source>
</evidence>
<keyword evidence="5" id="KW-0353">Hemolymph clotting</keyword>
<dbReference type="InterPro" id="IPR033116">
    <property type="entry name" value="TRYPSIN_SER"/>
</dbReference>
<dbReference type="AlphaFoldDB" id="A0A6G0U590"/>
<evidence type="ECO:0000256" key="2">
    <source>
        <dbReference type="ARBA" id="ARBA00022670"/>
    </source>
</evidence>
<organism evidence="12 13">
    <name type="scientific">Aphis glycines</name>
    <name type="common">Soybean aphid</name>
    <dbReference type="NCBI Taxonomy" id="307491"/>
    <lineage>
        <taxon>Eukaryota</taxon>
        <taxon>Metazoa</taxon>
        <taxon>Ecdysozoa</taxon>
        <taxon>Arthropoda</taxon>
        <taxon>Hexapoda</taxon>
        <taxon>Insecta</taxon>
        <taxon>Pterygota</taxon>
        <taxon>Neoptera</taxon>
        <taxon>Paraneoptera</taxon>
        <taxon>Hemiptera</taxon>
        <taxon>Sternorrhyncha</taxon>
        <taxon>Aphidomorpha</taxon>
        <taxon>Aphidoidea</taxon>
        <taxon>Aphididae</taxon>
        <taxon>Aphidini</taxon>
        <taxon>Aphis</taxon>
        <taxon>Aphis</taxon>
    </lineage>
</organism>
<dbReference type="SMART" id="SM00020">
    <property type="entry name" value="Tryp_SPc"/>
    <property type="match status" value="1"/>
</dbReference>
<dbReference type="InterPro" id="IPR001254">
    <property type="entry name" value="Trypsin_dom"/>
</dbReference>
<sequence length="367" mass="40664">MNTSFSYKHSFSIVECGLNNGAISYRQPRSGGGGSKSRLVNGKETQKGAWPWQVSLQLLHPAFGFVGHWCAGVLIKPTWVLTAAHCIRNEKFSLPLAALWTAVLGDWNRDVEEHTEERIPIDEVVIHDRFNNYQNDIALMKLSRPTNITNTNVRCLCLPPSTNNTPIPKICVTTGWGKVKPNGPLSGKLRQIKVPVHNTSVCRDKYGPAVPITDGHLCAGRMDGKGGGPCVGDSGGPLQCSGPNGRWFLAGLTSFGSGCARPGYPDSLFNPSSTQMVPNVHLELDLQSLLWHNDSCRLDKVDTACKMHLNRFSLMLLDLWLLAKIRCHVLLTMLKKYRRCFRLQREKNSPSFDIGPHPCLGFLEQLP</sequence>
<evidence type="ECO:0000256" key="3">
    <source>
        <dbReference type="ARBA" id="ARBA00022729"/>
    </source>
</evidence>
<dbReference type="PROSITE" id="PS50240">
    <property type="entry name" value="TRYPSIN_DOM"/>
    <property type="match status" value="1"/>
</dbReference>
<evidence type="ECO:0000313" key="12">
    <source>
        <dbReference type="EMBL" id="KAE9544291.1"/>
    </source>
</evidence>
<dbReference type="Gene3D" id="2.40.10.10">
    <property type="entry name" value="Trypsin-like serine proteases"/>
    <property type="match status" value="1"/>
</dbReference>
<evidence type="ECO:0000256" key="1">
    <source>
        <dbReference type="ARBA" id="ARBA00022659"/>
    </source>
</evidence>
<dbReference type="CDD" id="cd00190">
    <property type="entry name" value="Tryp_SPc"/>
    <property type="match status" value="1"/>
</dbReference>
<evidence type="ECO:0000256" key="6">
    <source>
        <dbReference type="ARBA" id="ARBA00022825"/>
    </source>
</evidence>
<evidence type="ECO:0000256" key="10">
    <source>
        <dbReference type="RuleBase" id="RU363034"/>
    </source>
</evidence>
<dbReference type="Pfam" id="PF00089">
    <property type="entry name" value="Trypsin"/>
    <property type="match status" value="1"/>
</dbReference>
<keyword evidence="4 10" id="KW-0378">Hydrolase</keyword>
<dbReference type="InterPro" id="IPR018114">
    <property type="entry name" value="TRYPSIN_HIS"/>
</dbReference>
<evidence type="ECO:0000256" key="9">
    <source>
        <dbReference type="ARBA" id="ARBA00066707"/>
    </source>
</evidence>
<keyword evidence="1" id="KW-0768">Sushi</keyword>
<evidence type="ECO:0000256" key="5">
    <source>
        <dbReference type="ARBA" id="ARBA00022820"/>
    </source>
</evidence>
<dbReference type="InterPro" id="IPR009003">
    <property type="entry name" value="Peptidase_S1_PA"/>
</dbReference>
<dbReference type="EC" id="3.4.21.84" evidence="9"/>
<dbReference type="EMBL" id="VYZN01000002">
    <property type="protein sequence ID" value="KAE9544291.1"/>
    <property type="molecule type" value="Genomic_DNA"/>
</dbReference>
<keyword evidence="2 10" id="KW-0645">Protease</keyword>
<reference evidence="12 13" key="1">
    <citation type="submission" date="2019-08" db="EMBL/GenBank/DDBJ databases">
        <title>The genome of the soybean aphid Biotype 1, its phylome, world population structure and adaptation to the North American continent.</title>
        <authorList>
            <person name="Giordano R."/>
            <person name="Donthu R.K."/>
            <person name="Hernandez A.G."/>
            <person name="Wright C.L."/>
            <person name="Zimin A.V."/>
        </authorList>
    </citation>
    <scope>NUCLEOTIDE SEQUENCE [LARGE SCALE GENOMIC DNA]</scope>
    <source>
        <tissue evidence="12">Whole aphids</tissue>
    </source>
</reference>
<dbReference type="Proteomes" id="UP000475862">
    <property type="component" value="Unassembled WGS sequence"/>
</dbReference>
<evidence type="ECO:0000313" key="13">
    <source>
        <dbReference type="Proteomes" id="UP000475862"/>
    </source>
</evidence>
<comment type="catalytic activity">
    <reaction evidence="8">
        <text>Selective cleavage of 103-Arg-|-Ser-104 and 124-Ile-|-Ile-125 bonds in Limulus clotting factor B to form activated factor B. Cleavage of -Pro-Arg-|-Xaa- bonds in synthetic substrates.</text>
        <dbReference type="EC" id="3.4.21.84"/>
    </reaction>
</comment>
<dbReference type="PROSITE" id="PS00134">
    <property type="entry name" value="TRYPSIN_HIS"/>
    <property type="match status" value="1"/>
</dbReference>
<dbReference type="GO" id="GO:0042381">
    <property type="term" value="P:hemolymph coagulation"/>
    <property type="evidence" value="ECO:0007669"/>
    <property type="project" value="UniProtKB-KW"/>
</dbReference>
<proteinExistence type="predicted"/>
<evidence type="ECO:0000256" key="7">
    <source>
        <dbReference type="ARBA" id="ARBA00023157"/>
    </source>
</evidence>
<dbReference type="PANTHER" id="PTHR24252:SF7">
    <property type="entry name" value="HYALIN"/>
    <property type="match status" value="1"/>
</dbReference>
<name>A0A6G0U590_APHGL</name>
<dbReference type="GO" id="GO:0004252">
    <property type="term" value="F:serine-type endopeptidase activity"/>
    <property type="evidence" value="ECO:0007669"/>
    <property type="project" value="InterPro"/>
</dbReference>
<dbReference type="SUPFAM" id="SSF50494">
    <property type="entry name" value="Trypsin-like serine proteases"/>
    <property type="match status" value="1"/>
</dbReference>
<feature type="domain" description="Peptidase S1" evidence="11">
    <location>
        <begin position="39"/>
        <end position="326"/>
    </location>
</feature>
<dbReference type="InterPro" id="IPR043504">
    <property type="entry name" value="Peptidase_S1_PA_chymotrypsin"/>
</dbReference>
<evidence type="ECO:0000259" key="11">
    <source>
        <dbReference type="PROSITE" id="PS50240"/>
    </source>
</evidence>
<dbReference type="PROSITE" id="PS00135">
    <property type="entry name" value="TRYPSIN_SER"/>
    <property type="match status" value="1"/>
</dbReference>
<dbReference type="OrthoDB" id="7863416at2759"/>
<accession>A0A6G0U590</accession>
<dbReference type="GO" id="GO:0006508">
    <property type="term" value="P:proteolysis"/>
    <property type="evidence" value="ECO:0007669"/>
    <property type="project" value="UniProtKB-KW"/>
</dbReference>
<keyword evidence="6 10" id="KW-0720">Serine protease</keyword>
<keyword evidence="13" id="KW-1185">Reference proteome</keyword>
<dbReference type="PRINTS" id="PR00722">
    <property type="entry name" value="CHYMOTRYPSIN"/>
</dbReference>
<keyword evidence="7" id="KW-1015">Disulfide bond</keyword>
<dbReference type="PANTHER" id="PTHR24252">
    <property type="entry name" value="ACROSIN-RELATED"/>
    <property type="match status" value="1"/>
</dbReference>
<evidence type="ECO:0000256" key="4">
    <source>
        <dbReference type="ARBA" id="ARBA00022801"/>
    </source>
</evidence>
<comment type="caution">
    <text evidence="12">The sequence shown here is derived from an EMBL/GenBank/DDBJ whole genome shotgun (WGS) entry which is preliminary data.</text>
</comment>
<dbReference type="InterPro" id="IPR001314">
    <property type="entry name" value="Peptidase_S1A"/>
</dbReference>